<feature type="coiled-coil region" evidence="1">
    <location>
        <begin position="629"/>
        <end position="677"/>
    </location>
</feature>
<feature type="region of interest" description="Disordered" evidence="2">
    <location>
        <begin position="397"/>
        <end position="421"/>
    </location>
</feature>
<sequence>MTNGPGDVAFLSVRTAREIQSVPGFSANGDTPGLTGPIPPGVESPGVIPLEDVSPGVCVSHLSPAAVRGYPGALRTAGNERETQKPLRQDLVGVKVLSNMSPLESIGPPPHRVRCLIRVCNLLPCPGPVTPLSWKAHTDNRFREDRDLRTLPWCRMMSPDGGEVDYPHSLTSLSRKPDVDASPPVPPVFLARPECGDTSWTTSPGATATRGDSHTGGDTESSSQRKYSPGPSILHRRKPRKHVAIADDPISSGSPQYPGDDPIPGGHEVPPEEGGVVARTKVRYDKSGKPTRRYLAAEIERLFNKNLQLAQQLKNKEDVESNLVDTKNRLEAEADCLRRRLDAAARSTVGESALKQRNRQLAQDVFLMKNILVRLNTELEKCQDRLRSVAAGGGVCKGDDPPTISEDSGIGENTRHGDPKSKWLKDGEVGALSALLEAYDESLTEKESLTQDYRAQLERLAGRAKELVVENEDLRNRLEDLDRKVVFQGEVNYADWLGLQKELATVREQNELLVRQTKLGKTKFDELRTAFQTKLNECCMERDDALEKCAAVRTELFLLRGRASALQEEFDRLKEQSDSRIPQAVHMASINECKRLFEELKLRYDAERDSLLKRIAAVEAHGSDSTEKMSAIKAERDTLAERIRNLEYNNRKLEAKLDESTKALAESDRAKEDLRRQMSGSVTFSAELLAEQERLLRQLGERTEEALMAGNLASRLDSIKSQIQVRVRARKVQETGLFCLGVRMGVEKQVSEQMSSLDQELRAKANSLQRLREEQSREVERLRRLVTEKEAVIERLEQEKRKVQEELDIVWKAATASEEA</sequence>
<feature type="region of interest" description="Disordered" evidence="2">
    <location>
        <begin position="165"/>
        <end position="273"/>
    </location>
</feature>
<name>A0ABD0XWC3_9HEMI</name>
<dbReference type="PANTHER" id="PTHR36170:SF1">
    <property type="entry name" value="CENTROSOMAL PROTEIN OF 89 KDA"/>
    <property type="match status" value="1"/>
</dbReference>
<dbReference type="InterPro" id="IPR033545">
    <property type="entry name" value="CEP89"/>
</dbReference>
<evidence type="ECO:0000313" key="4">
    <source>
        <dbReference type="Proteomes" id="UP001558652"/>
    </source>
</evidence>
<comment type="caution">
    <text evidence="3">The sequence shown here is derived from an EMBL/GenBank/DDBJ whole genome shotgun (WGS) entry which is preliminary data.</text>
</comment>
<organism evidence="3 4">
    <name type="scientific">Ranatra chinensis</name>
    <dbReference type="NCBI Taxonomy" id="642074"/>
    <lineage>
        <taxon>Eukaryota</taxon>
        <taxon>Metazoa</taxon>
        <taxon>Ecdysozoa</taxon>
        <taxon>Arthropoda</taxon>
        <taxon>Hexapoda</taxon>
        <taxon>Insecta</taxon>
        <taxon>Pterygota</taxon>
        <taxon>Neoptera</taxon>
        <taxon>Paraneoptera</taxon>
        <taxon>Hemiptera</taxon>
        <taxon>Heteroptera</taxon>
        <taxon>Panheteroptera</taxon>
        <taxon>Nepomorpha</taxon>
        <taxon>Nepidae</taxon>
        <taxon>Ranatrinae</taxon>
        <taxon>Ranatra</taxon>
    </lineage>
</organism>
<protein>
    <submittedName>
        <fullName evidence="3">Uncharacterized protein</fullName>
    </submittedName>
</protein>
<accession>A0ABD0XWC3</accession>
<evidence type="ECO:0000256" key="1">
    <source>
        <dbReference type="SAM" id="Coils"/>
    </source>
</evidence>
<feature type="compositionally biased region" description="Basic residues" evidence="2">
    <location>
        <begin position="234"/>
        <end position="243"/>
    </location>
</feature>
<feature type="coiled-coil region" evidence="1">
    <location>
        <begin position="299"/>
        <end position="347"/>
    </location>
</feature>
<evidence type="ECO:0000313" key="3">
    <source>
        <dbReference type="EMBL" id="KAL1115152.1"/>
    </source>
</evidence>
<feature type="compositionally biased region" description="Low complexity" evidence="2">
    <location>
        <begin position="264"/>
        <end position="273"/>
    </location>
</feature>
<feature type="coiled-coil region" evidence="1">
    <location>
        <begin position="754"/>
        <end position="813"/>
    </location>
</feature>
<keyword evidence="4" id="KW-1185">Reference proteome</keyword>
<feature type="coiled-coil region" evidence="1">
    <location>
        <begin position="457"/>
        <end position="484"/>
    </location>
</feature>
<dbReference type="PANTHER" id="PTHR36170">
    <property type="entry name" value="CENTROSOMAL PROTEIN OF 89 KDA"/>
    <property type="match status" value="1"/>
</dbReference>
<dbReference type="Proteomes" id="UP001558652">
    <property type="component" value="Unassembled WGS sequence"/>
</dbReference>
<gene>
    <name evidence="3" type="ORF">AAG570_007183</name>
</gene>
<evidence type="ECO:0000256" key="2">
    <source>
        <dbReference type="SAM" id="MobiDB-lite"/>
    </source>
</evidence>
<proteinExistence type="predicted"/>
<dbReference type="EMBL" id="JBFDAA010000020">
    <property type="protein sequence ID" value="KAL1115152.1"/>
    <property type="molecule type" value="Genomic_DNA"/>
</dbReference>
<keyword evidence="1" id="KW-0175">Coiled coil</keyword>
<dbReference type="AlphaFoldDB" id="A0ABD0XWC3"/>
<reference evidence="3 4" key="1">
    <citation type="submission" date="2024-07" db="EMBL/GenBank/DDBJ databases">
        <title>Chromosome-level genome assembly of the water stick insect Ranatra chinensis (Heteroptera: Nepidae).</title>
        <authorList>
            <person name="Liu X."/>
        </authorList>
    </citation>
    <scope>NUCLEOTIDE SEQUENCE [LARGE SCALE GENOMIC DNA]</scope>
    <source>
        <strain evidence="3">Cailab_2021Rc</strain>
        <tissue evidence="3">Muscle</tissue>
    </source>
</reference>